<dbReference type="RefSeq" id="WP_220198901.1">
    <property type="nucleotide sequence ID" value="NZ_BNJF01000006.1"/>
</dbReference>
<reference evidence="2" key="1">
    <citation type="submission" date="2020-10" db="EMBL/GenBank/DDBJ databases">
        <title>Taxonomic study of unclassified bacteria belonging to the class Ktedonobacteria.</title>
        <authorList>
            <person name="Yabe S."/>
            <person name="Wang C.M."/>
            <person name="Zheng Y."/>
            <person name="Sakai Y."/>
            <person name="Cavaletti L."/>
            <person name="Monciardini P."/>
            <person name="Donadio S."/>
        </authorList>
    </citation>
    <scope>NUCLEOTIDE SEQUENCE</scope>
    <source>
        <strain evidence="2">SOSP1-1</strain>
    </source>
</reference>
<feature type="region of interest" description="Disordered" evidence="1">
    <location>
        <begin position="1"/>
        <end position="24"/>
    </location>
</feature>
<keyword evidence="3" id="KW-1185">Reference proteome</keyword>
<dbReference type="Proteomes" id="UP000612362">
    <property type="component" value="Unassembled WGS sequence"/>
</dbReference>
<feature type="compositionally biased region" description="Basic residues" evidence="1">
    <location>
        <begin position="430"/>
        <end position="442"/>
    </location>
</feature>
<name>A0A8J3IEI9_9CHLR</name>
<organism evidence="2 3">
    <name type="scientific">Ktedonospora formicarum</name>
    <dbReference type="NCBI Taxonomy" id="2778364"/>
    <lineage>
        <taxon>Bacteria</taxon>
        <taxon>Bacillati</taxon>
        <taxon>Chloroflexota</taxon>
        <taxon>Ktedonobacteria</taxon>
        <taxon>Ktedonobacterales</taxon>
        <taxon>Ktedonobacteraceae</taxon>
        <taxon>Ktedonospora</taxon>
    </lineage>
</organism>
<dbReference type="EMBL" id="BNJF01000006">
    <property type="protein sequence ID" value="GHO49809.1"/>
    <property type="molecule type" value="Genomic_DNA"/>
</dbReference>
<evidence type="ECO:0008006" key="4">
    <source>
        <dbReference type="Google" id="ProtNLM"/>
    </source>
</evidence>
<accession>A0A8J3IEI9</accession>
<evidence type="ECO:0000313" key="2">
    <source>
        <dbReference type="EMBL" id="GHO49809.1"/>
    </source>
</evidence>
<dbReference type="InterPro" id="IPR013494">
    <property type="entry name" value="CHP02678"/>
</dbReference>
<protein>
    <recommendedName>
        <fullName evidence="4">TIGR02678 family protein</fullName>
    </recommendedName>
</protein>
<feature type="region of interest" description="Disordered" evidence="1">
    <location>
        <begin position="420"/>
        <end position="454"/>
    </location>
</feature>
<gene>
    <name evidence="2" type="ORF">KSX_79720</name>
</gene>
<dbReference type="AlphaFoldDB" id="A0A8J3IEI9"/>
<evidence type="ECO:0000256" key="1">
    <source>
        <dbReference type="SAM" id="MobiDB-lite"/>
    </source>
</evidence>
<evidence type="ECO:0000313" key="3">
    <source>
        <dbReference type="Proteomes" id="UP000612362"/>
    </source>
</evidence>
<dbReference type="NCBIfam" id="TIGR02678">
    <property type="entry name" value="TIGR02678 family protein"/>
    <property type="match status" value="1"/>
</dbReference>
<proteinExistence type="predicted"/>
<dbReference type="Pfam" id="PF09661">
    <property type="entry name" value="DUF2398"/>
    <property type="match status" value="1"/>
</dbReference>
<comment type="caution">
    <text evidence="2">The sequence shown here is derived from an EMBL/GenBank/DDBJ whole genome shotgun (WGS) entry which is preliminary data.</text>
</comment>
<sequence>MQEIEVQRNEARVPETRSSQRERTSIRHATMTADLLKAHVALLEKEIIFAKQGDLFRLVQHHYHTLQSWHDQHTGWRIQRHSGLVRLERHLSATTPGYLYDRLKEPKDFACLTWLLWYSENRQLTGRGNEQQFLLSQVAEQIQEQSALGLDGEEPFDFRRSGDRYSMQRALHSLEELGGLQLVDGQTREWVEQANTADVLYEFTSAARSLVAALHPHAIECMMTRLQDPTMTLQPNVLHDLPEKSPLKRAWRALLLGPAIFRFDDPNAFDELRVHAEHIANELLDTFGWLLDIRRDYACVVRASGMATGPITALTPYGTNDQIALLLCQAIRDRVETHSWSPPDAYGCLRITIEDMTDLFYTVREQHGEHWGNEARNKSSRSLLQEVYKKMRQVGLLRGPDETGQILILPTAARYAATYEKPAQEASTSSHRRGKTTTRRTTMKVSATSLPGLE</sequence>